<comment type="pathway">
    <text evidence="4 20">Cell wall biogenesis; peptidoglycan biosynthesis.</text>
</comment>
<evidence type="ECO:0000256" key="8">
    <source>
        <dbReference type="ARBA" id="ARBA00022490"/>
    </source>
</evidence>
<comment type="function">
    <text evidence="2 20">Cell wall formation.</text>
</comment>
<dbReference type="InterPro" id="IPR016167">
    <property type="entry name" value="FAD-bd_PCMH_sub1"/>
</dbReference>
<comment type="similarity">
    <text evidence="5 20">Belongs to the MurB family.</text>
</comment>
<dbReference type="Gene3D" id="3.30.465.10">
    <property type="match status" value="1"/>
</dbReference>
<evidence type="ECO:0000313" key="23">
    <source>
        <dbReference type="Proteomes" id="UP000714380"/>
    </source>
</evidence>
<dbReference type="PANTHER" id="PTHR21071">
    <property type="entry name" value="UDP-N-ACETYLENOLPYRUVOYLGLUCOSAMINE REDUCTASE"/>
    <property type="match status" value="1"/>
</dbReference>
<comment type="caution">
    <text evidence="22">The sequence shown here is derived from an EMBL/GenBank/DDBJ whole genome shotgun (WGS) entry which is preliminary data.</text>
</comment>
<dbReference type="InterPro" id="IPR036318">
    <property type="entry name" value="FAD-bd_PCMH-like_sf"/>
</dbReference>
<keyword evidence="23" id="KW-1185">Reference proteome</keyword>
<keyword evidence="17 20" id="KW-0961">Cell wall biogenesis/degradation</keyword>
<evidence type="ECO:0000256" key="11">
    <source>
        <dbReference type="ARBA" id="ARBA00022827"/>
    </source>
</evidence>
<evidence type="ECO:0000256" key="16">
    <source>
        <dbReference type="ARBA" id="ARBA00023306"/>
    </source>
</evidence>
<evidence type="ECO:0000256" key="1">
    <source>
        <dbReference type="ARBA" id="ARBA00001974"/>
    </source>
</evidence>
<evidence type="ECO:0000256" key="15">
    <source>
        <dbReference type="ARBA" id="ARBA00023002"/>
    </source>
</evidence>
<comment type="cofactor">
    <cofactor evidence="1 20">
        <name>FAD</name>
        <dbReference type="ChEBI" id="CHEBI:57692"/>
    </cofactor>
</comment>
<keyword evidence="10 20" id="KW-0285">Flavoprotein</keyword>
<evidence type="ECO:0000256" key="18">
    <source>
        <dbReference type="ARBA" id="ARBA00031026"/>
    </source>
</evidence>
<evidence type="ECO:0000256" key="13">
    <source>
        <dbReference type="ARBA" id="ARBA00022960"/>
    </source>
</evidence>
<dbReference type="Pfam" id="PF02873">
    <property type="entry name" value="MurB_C"/>
    <property type="match status" value="1"/>
</dbReference>
<evidence type="ECO:0000256" key="17">
    <source>
        <dbReference type="ARBA" id="ARBA00023316"/>
    </source>
</evidence>
<gene>
    <name evidence="20 22" type="primary">murB</name>
    <name evidence="22" type="ORF">I9W95_10515</name>
</gene>
<keyword evidence="13 20" id="KW-0133">Cell shape</keyword>
<evidence type="ECO:0000256" key="12">
    <source>
        <dbReference type="ARBA" id="ARBA00022857"/>
    </source>
</evidence>
<name>A0ABS7ZQQ1_9GAMM</name>
<keyword evidence="11 20" id="KW-0274">FAD</keyword>
<dbReference type="PROSITE" id="PS51387">
    <property type="entry name" value="FAD_PCMH"/>
    <property type="match status" value="1"/>
</dbReference>
<comment type="catalytic activity">
    <reaction evidence="19 20">
        <text>UDP-N-acetyl-alpha-D-muramate + NADP(+) = UDP-N-acetyl-3-O-(1-carboxyvinyl)-alpha-D-glucosamine + NADPH + H(+)</text>
        <dbReference type="Rhea" id="RHEA:12248"/>
        <dbReference type="ChEBI" id="CHEBI:15378"/>
        <dbReference type="ChEBI" id="CHEBI:57783"/>
        <dbReference type="ChEBI" id="CHEBI:58349"/>
        <dbReference type="ChEBI" id="CHEBI:68483"/>
        <dbReference type="ChEBI" id="CHEBI:70757"/>
        <dbReference type="EC" id="1.3.1.98"/>
    </reaction>
</comment>
<evidence type="ECO:0000313" key="22">
    <source>
        <dbReference type="EMBL" id="MCA6064039.1"/>
    </source>
</evidence>
<dbReference type="Gene3D" id="3.90.78.10">
    <property type="entry name" value="UDP-N-acetylenolpyruvoylglucosamine reductase, C-terminal domain"/>
    <property type="match status" value="1"/>
</dbReference>
<keyword evidence="14 20" id="KW-0573">Peptidoglycan synthesis</keyword>
<evidence type="ECO:0000256" key="4">
    <source>
        <dbReference type="ARBA" id="ARBA00004752"/>
    </source>
</evidence>
<protein>
    <recommendedName>
        <fullName evidence="7 20">UDP-N-acetylenolpyruvoylglucosamine reductase</fullName>
        <ecNumber evidence="6 20">1.3.1.98</ecNumber>
    </recommendedName>
    <alternativeName>
        <fullName evidence="18 20">UDP-N-acetylmuramate dehydrogenase</fullName>
    </alternativeName>
</protein>
<dbReference type="SUPFAM" id="SSF56176">
    <property type="entry name" value="FAD-binding/transporter-associated domain-like"/>
    <property type="match status" value="1"/>
</dbReference>
<dbReference type="InterPro" id="IPR016169">
    <property type="entry name" value="FAD-bd_PCMH_sub2"/>
</dbReference>
<keyword evidence="15 20" id="KW-0560">Oxidoreductase</keyword>
<dbReference type="EMBL" id="JAEDAH010000051">
    <property type="protein sequence ID" value="MCA6064039.1"/>
    <property type="molecule type" value="Genomic_DNA"/>
</dbReference>
<comment type="subcellular location">
    <subcellularLocation>
        <location evidence="3 20">Cytoplasm</location>
    </subcellularLocation>
</comment>
<dbReference type="Pfam" id="PF01565">
    <property type="entry name" value="FAD_binding_4"/>
    <property type="match status" value="1"/>
</dbReference>
<evidence type="ECO:0000256" key="10">
    <source>
        <dbReference type="ARBA" id="ARBA00022630"/>
    </source>
</evidence>
<evidence type="ECO:0000256" key="20">
    <source>
        <dbReference type="HAMAP-Rule" id="MF_00037"/>
    </source>
</evidence>
<evidence type="ECO:0000256" key="19">
    <source>
        <dbReference type="ARBA" id="ARBA00048914"/>
    </source>
</evidence>
<organism evidence="22 23">
    <name type="scientific">Thalassolituus marinus</name>
    <dbReference type="NCBI Taxonomy" id="671053"/>
    <lineage>
        <taxon>Bacteria</taxon>
        <taxon>Pseudomonadati</taxon>
        <taxon>Pseudomonadota</taxon>
        <taxon>Gammaproteobacteria</taxon>
        <taxon>Oceanospirillales</taxon>
        <taxon>Oceanospirillaceae</taxon>
        <taxon>Thalassolituus</taxon>
    </lineage>
</organism>
<keyword evidence="12 20" id="KW-0521">NADP</keyword>
<feature type="active site" evidence="20">
    <location>
        <position position="164"/>
    </location>
</feature>
<evidence type="ECO:0000256" key="7">
    <source>
        <dbReference type="ARBA" id="ARBA00015188"/>
    </source>
</evidence>
<feature type="active site" evidence="20">
    <location>
        <position position="331"/>
    </location>
</feature>
<dbReference type="InterPro" id="IPR016166">
    <property type="entry name" value="FAD-bd_PCMH"/>
</dbReference>
<accession>A0ABS7ZQQ1</accession>
<evidence type="ECO:0000256" key="3">
    <source>
        <dbReference type="ARBA" id="ARBA00004496"/>
    </source>
</evidence>
<dbReference type="InterPro" id="IPR006094">
    <property type="entry name" value="Oxid_FAD_bind_N"/>
</dbReference>
<dbReference type="PANTHER" id="PTHR21071:SF4">
    <property type="entry name" value="UDP-N-ACETYLENOLPYRUVOYLGLUCOSAMINE REDUCTASE"/>
    <property type="match status" value="1"/>
</dbReference>
<dbReference type="Proteomes" id="UP000714380">
    <property type="component" value="Unassembled WGS sequence"/>
</dbReference>
<dbReference type="NCBIfam" id="TIGR00179">
    <property type="entry name" value="murB"/>
    <property type="match status" value="1"/>
</dbReference>
<dbReference type="SUPFAM" id="SSF56194">
    <property type="entry name" value="Uridine diphospho-N-Acetylenolpyruvylglucosamine reductase, MurB, C-terminal domain"/>
    <property type="match status" value="1"/>
</dbReference>
<dbReference type="HAMAP" id="MF_00037">
    <property type="entry name" value="MurB"/>
    <property type="match status" value="1"/>
</dbReference>
<reference evidence="22 23" key="1">
    <citation type="submission" date="2020-12" db="EMBL/GenBank/DDBJ databases">
        <title>Novel Thalassolituus-related marine hydrocarbonoclastic bacteria mediated algae-derived hydrocarbons mineralization in twilight zone of the northern South China Sea.</title>
        <authorList>
            <person name="Dong C."/>
        </authorList>
    </citation>
    <scope>NUCLEOTIDE SEQUENCE [LARGE SCALE GENOMIC DNA]</scope>
    <source>
        <strain evidence="22 23">IMCC1826</strain>
    </source>
</reference>
<dbReference type="Gene3D" id="3.30.43.10">
    <property type="entry name" value="Uridine Diphospho-n-acetylenolpyruvylglucosamine Reductase, domain 2"/>
    <property type="match status" value="1"/>
</dbReference>
<evidence type="ECO:0000256" key="14">
    <source>
        <dbReference type="ARBA" id="ARBA00022984"/>
    </source>
</evidence>
<dbReference type="GO" id="GO:0008762">
    <property type="term" value="F:UDP-N-acetylmuramate dehydrogenase activity"/>
    <property type="evidence" value="ECO:0007669"/>
    <property type="project" value="UniProtKB-EC"/>
</dbReference>
<feature type="active site" description="Proton donor" evidence="20">
    <location>
        <position position="235"/>
    </location>
</feature>
<evidence type="ECO:0000256" key="9">
    <source>
        <dbReference type="ARBA" id="ARBA00022618"/>
    </source>
</evidence>
<proteinExistence type="inferred from homology"/>
<sequence length="335" mass="36919">MMDIRRNISLKSFNTLRLSASADAFAEFHSVGELLALYGWAASHKLPIKVIGGGSNVLLTSDVNALVLRSAMRTVSVLRETAEHRIVSVDAGVNWHEWVCKSIDFGSGLENLAFIPGTVGAAPVQNIGAYGVEVSDCLEAVVGFCLSTAQLRMFSADECRFAYRDSVFKQELRGDFIILRVLFRLRKQFSPVLSYGPVAQWAEGREVTPQALIDEIVSIRSSKLPDPDTVPNAGSFFKNPVVCEEVAADLRLRYPDIPEYPQSDGSVKLAAGWLIERSGWKGRWSGNAGMHKDQALVLVTNGKAEYDDLQRLVGQVQKDVKCEFGIQLEPEPQPF</sequence>
<keyword evidence="8 20" id="KW-0963">Cytoplasm</keyword>
<keyword evidence="16 20" id="KW-0131">Cell cycle</keyword>
<dbReference type="NCBIfam" id="NF000755">
    <property type="entry name" value="PRK00046.1"/>
    <property type="match status" value="1"/>
</dbReference>
<evidence type="ECO:0000256" key="6">
    <source>
        <dbReference type="ARBA" id="ARBA00012518"/>
    </source>
</evidence>
<evidence type="ECO:0000256" key="2">
    <source>
        <dbReference type="ARBA" id="ARBA00003921"/>
    </source>
</evidence>
<dbReference type="InterPro" id="IPR036635">
    <property type="entry name" value="MurB_C_sf"/>
</dbReference>
<keyword evidence="9 20" id="KW-0132">Cell division</keyword>
<dbReference type="EC" id="1.3.1.98" evidence="6 20"/>
<evidence type="ECO:0000259" key="21">
    <source>
        <dbReference type="PROSITE" id="PS51387"/>
    </source>
</evidence>
<feature type="domain" description="FAD-binding PCMH-type" evidence="21">
    <location>
        <begin position="18"/>
        <end position="188"/>
    </location>
</feature>
<dbReference type="InterPro" id="IPR003170">
    <property type="entry name" value="MurB"/>
</dbReference>
<evidence type="ECO:0000256" key="5">
    <source>
        <dbReference type="ARBA" id="ARBA00010485"/>
    </source>
</evidence>
<dbReference type="InterPro" id="IPR011601">
    <property type="entry name" value="MurB_C"/>
</dbReference>